<comment type="similarity">
    <text evidence="1">Belongs to the SLC41A transporter family.</text>
</comment>
<keyword evidence="1" id="KW-0460">Magnesium</keyword>
<keyword evidence="1" id="KW-0812">Transmembrane</keyword>
<dbReference type="GO" id="GO:0008324">
    <property type="term" value="F:monoatomic cation transmembrane transporter activity"/>
    <property type="evidence" value="ECO:0007669"/>
    <property type="project" value="UniProtKB-UniRule"/>
</dbReference>
<comment type="caution">
    <text evidence="1">Lacks conserved residue(s) required for the propagation of feature annotation.</text>
</comment>
<evidence type="ECO:0000256" key="1">
    <source>
        <dbReference type="RuleBase" id="RU369007"/>
    </source>
</evidence>
<keyword evidence="1" id="KW-0406">Ion transport</keyword>
<comment type="subcellular location">
    <subcellularLocation>
        <location evidence="1">Membrane</location>
        <topology evidence="1">Multi-pass membrane protein</topology>
    </subcellularLocation>
</comment>
<dbReference type="InterPro" id="IPR045349">
    <property type="entry name" value="SLC41A1-3"/>
</dbReference>
<dbReference type="SUPFAM" id="SSF161093">
    <property type="entry name" value="MgtE membrane domain-like"/>
    <property type="match status" value="1"/>
</dbReference>
<name>A0A3P9K0A9_ORYLA</name>
<dbReference type="GO" id="GO:0022890">
    <property type="term" value="F:inorganic cation transmembrane transporter activity"/>
    <property type="evidence" value="ECO:0007669"/>
    <property type="project" value="UniProtKB-UniRule"/>
</dbReference>
<sequence length="76" mass="8168">MTLASRLSTAANTGQMEELRQQRRMVFCNLALIQVQATVVGFLAAVAAVVLGSLTKGGVDAIGCFRVERSRSLWPT</sequence>
<dbReference type="Proteomes" id="UP000265180">
    <property type="component" value="Chromosome 5"/>
</dbReference>
<reference evidence="2" key="3">
    <citation type="submission" date="2025-08" db="UniProtKB">
        <authorList>
            <consortium name="Ensembl"/>
        </authorList>
    </citation>
    <scope>IDENTIFICATION</scope>
    <source>
        <strain evidence="2">HNI</strain>
    </source>
</reference>
<keyword evidence="1" id="KW-0472">Membrane</keyword>
<organism evidence="2 3">
    <name type="scientific">Oryzias latipes</name>
    <name type="common">Japanese rice fish</name>
    <name type="synonym">Japanese killifish</name>
    <dbReference type="NCBI Taxonomy" id="8090"/>
    <lineage>
        <taxon>Eukaryota</taxon>
        <taxon>Metazoa</taxon>
        <taxon>Chordata</taxon>
        <taxon>Craniata</taxon>
        <taxon>Vertebrata</taxon>
        <taxon>Euteleostomi</taxon>
        <taxon>Actinopterygii</taxon>
        <taxon>Neopterygii</taxon>
        <taxon>Teleostei</taxon>
        <taxon>Neoteleostei</taxon>
        <taxon>Acanthomorphata</taxon>
        <taxon>Ovalentaria</taxon>
        <taxon>Atherinomorphae</taxon>
        <taxon>Beloniformes</taxon>
        <taxon>Adrianichthyidae</taxon>
        <taxon>Oryziinae</taxon>
        <taxon>Oryzias</taxon>
    </lineage>
</organism>
<evidence type="ECO:0000313" key="3">
    <source>
        <dbReference type="Proteomes" id="UP000265180"/>
    </source>
</evidence>
<accession>A0A3P9K0A9</accession>
<dbReference type="AlphaFoldDB" id="A0A3P9K0A9"/>
<dbReference type="GO" id="GO:0016020">
    <property type="term" value="C:membrane"/>
    <property type="evidence" value="ECO:0007669"/>
    <property type="project" value="UniProtKB-SubCell"/>
</dbReference>
<protein>
    <recommendedName>
        <fullName evidence="1">Solute carrier family 41 member</fullName>
    </recommendedName>
</protein>
<reference evidence="2 3" key="2">
    <citation type="submission" date="2017-04" db="EMBL/GenBank/DDBJ databases">
        <title>CpG methylation of centromeres and impact of large insertions on vertebrate speciation.</title>
        <authorList>
            <person name="Ichikawa K."/>
            <person name="Yoshimura J."/>
            <person name="Morishita S."/>
        </authorList>
    </citation>
    <scope>NUCLEOTIDE SEQUENCE</scope>
    <source>
        <strain evidence="2 3">HNI</strain>
    </source>
</reference>
<keyword evidence="1" id="KW-0813">Transport</keyword>
<feature type="transmembrane region" description="Helical" evidence="1">
    <location>
        <begin position="26"/>
        <end position="51"/>
    </location>
</feature>
<dbReference type="PANTHER" id="PTHR16228:SF22">
    <property type="entry name" value="SOLUTE CARRIER FAMILY 41 MEMBER 3"/>
    <property type="match status" value="1"/>
</dbReference>
<reference key="1">
    <citation type="journal article" date="2007" name="Nature">
        <title>The medaka draft genome and insights into vertebrate genome evolution.</title>
        <authorList>
            <person name="Kasahara M."/>
            <person name="Naruse K."/>
            <person name="Sasaki S."/>
            <person name="Nakatani Y."/>
            <person name="Qu W."/>
            <person name="Ahsan B."/>
            <person name="Yamada T."/>
            <person name="Nagayasu Y."/>
            <person name="Doi K."/>
            <person name="Kasai Y."/>
            <person name="Jindo T."/>
            <person name="Kobayashi D."/>
            <person name="Shimada A."/>
            <person name="Toyoda A."/>
            <person name="Kuroki Y."/>
            <person name="Fujiyama A."/>
            <person name="Sasaki T."/>
            <person name="Shimizu A."/>
            <person name="Asakawa S."/>
            <person name="Shimizu N."/>
            <person name="Hashimoto S."/>
            <person name="Yang J."/>
            <person name="Lee Y."/>
            <person name="Matsushima K."/>
            <person name="Sugano S."/>
            <person name="Sakaizumi M."/>
            <person name="Narita T."/>
            <person name="Ohishi K."/>
            <person name="Haga S."/>
            <person name="Ohta F."/>
            <person name="Nomoto H."/>
            <person name="Nogata K."/>
            <person name="Morishita T."/>
            <person name="Endo T."/>
            <person name="Shin-I T."/>
            <person name="Takeda H."/>
            <person name="Morishita S."/>
            <person name="Kohara Y."/>
        </authorList>
    </citation>
    <scope>NUCLEOTIDE SEQUENCE [LARGE SCALE GENOMIC DNA]</scope>
    <source>
        <strain>Hd-rR</strain>
    </source>
</reference>
<proteinExistence type="inferred from homology"/>
<comment type="function">
    <text evidence="1">Acts as a magnesium transporter.</text>
</comment>
<dbReference type="PANTHER" id="PTHR16228">
    <property type="entry name" value="DIVALENT CATION TRANSPORTER SOLUTE CARRIER FAMILY 41"/>
    <property type="match status" value="1"/>
</dbReference>
<dbReference type="GO" id="GO:0030001">
    <property type="term" value="P:metal ion transport"/>
    <property type="evidence" value="ECO:0007669"/>
    <property type="project" value="UniProtKB-UniRule"/>
</dbReference>
<dbReference type="InterPro" id="IPR036739">
    <property type="entry name" value="SLC41_membr_dom_sf"/>
</dbReference>
<keyword evidence="1" id="KW-1133">Transmembrane helix</keyword>
<dbReference type="Ensembl" id="ENSORLT00020012175.1">
    <property type="protein sequence ID" value="ENSORLP00020001939.1"/>
    <property type="gene ID" value="ENSORLG00020002691.1"/>
</dbReference>
<reference evidence="2" key="4">
    <citation type="submission" date="2025-09" db="UniProtKB">
        <authorList>
            <consortium name="Ensembl"/>
        </authorList>
    </citation>
    <scope>IDENTIFICATION</scope>
    <source>
        <strain evidence="2">HNI</strain>
    </source>
</reference>
<evidence type="ECO:0000313" key="2">
    <source>
        <dbReference type="Ensembl" id="ENSORLP00020001939.1"/>
    </source>
</evidence>